<dbReference type="SMART" id="SM00342">
    <property type="entry name" value="HTH_ARAC"/>
    <property type="match status" value="1"/>
</dbReference>
<reference evidence="6 7" key="1">
    <citation type="submission" date="2021-03" db="EMBL/GenBank/DDBJ databases">
        <title>Sequencing the genomes of 1000 actinobacteria strains.</title>
        <authorList>
            <person name="Klenk H.-P."/>
        </authorList>
    </citation>
    <scope>NUCLEOTIDE SEQUENCE [LARGE SCALE GENOMIC DNA]</scope>
    <source>
        <strain evidence="6 7">DSM 46670</strain>
    </source>
</reference>
<organism evidence="6 7">
    <name type="scientific">Kibdelosporangium banguiense</name>
    <dbReference type="NCBI Taxonomy" id="1365924"/>
    <lineage>
        <taxon>Bacteria</taxon>
        <taxon>Bacillati</taxon>
        <taxon>Actinomycetota</taxon>
        <taxon>Actinomycetes</taxon>
        <taxon>Pseudonocardiales</taxon>
        <taxon>Pseudonocardiaceae</taxon>
        <taxon>Kibdelosporangium</taxon>
    </lineage>
</organism>
<keyword evidence="1" id="KW-0805">Transcription regulation</keyword>
<keyword evidence="7" id="KW-1185">Reference proteome</keyword>
<evidence type="ECO:0000256" key="1">
    <source>
        <dbReference type="ARBA" id="ARBA00023015"/>
    </source>
</evidence>
<evidence type="ECO:0000313" key="7">
    <source>
        <dbReference type="Proteomes" id="UP001519332"/>
    </source>
</evidence>
<dbReference type="Gene3D" id="1.10.10.60">
    <property type="entry name" value="Homeodomain-like"/>
    <property type="match status" value="2"/>
</dbReference>
<evidence type="ECO:0000256" key="4">
    <source>
        <dbReference type="SAM" id="MobiDB-lite"/>
    </source>
</evidence>
<sequence>MDVLSDVLAVMRTGEPRSAKMVRSAPWAQWFAPVPGAAGFQVILHGSCWLIRAGAEPLQLNTGDVVFLSHGQGHTLADSPFSSPSTSDGQQTVTLCGAYQLDPARAHPLLLTLPEVIHLPARLGHEVRTAVDLLSAELENPRLGTDALIPALLETLLLYILRTWFDEDPQTTRWASALQDKAVTEALNAIHKNPEEPWTVATLASRAGLSRAPFASRFARKVGQPPLTYLTWWRMTIAAQLLQTTDAPLRTIATKVAYTSEFAFAAAFKRQFAQSPGQYRKEEELNKKSKQGSSLED</sequence>
<evidence type="ECO:0000256" key="2">
    <source>
        <dbReference type="ARBA" id="ARBA00023125"/>
    </source>
</evidence>
<dbReference type="InterPro" id="IPR050204">
    <property type="entry name" value="AraC_XylS_family_regulators"/>
</dbReference>
<dbReference type="SUPFAM" id="SSF46689">
    <property type="entry name" value="Homeodomain-like"/>
    <property type="match status" value="2"/>
</dbReference>
<dbReference type="PANTHER" id="PTHR46796:SF7">
    <property type="entry name" value="ARAC FAMILY TRANSCRIPTIONAL REGULATOR"/>
    <property type="match status" value="1"/>
</dbReference>
<comment type="caution">
    <text evidence="6">The sequence shown here is derived from an EMBL/GenBank/DDBJ whole genome shotgun (WGS) entry which is preliminary data.</text>
</comment>
<keyword evidence="3" id="KW-0804">Transcription</keyword>
<feature type="domain" description="HTH araC/xylS-type" evidence="5">
    <location>
        <begin position="184"/>
        <end position="282"/>
    </location>
</feature>
<feature type="region of interest" description="Disordered" evidence="4">
    <location>
        <begin position="274"/>
        <end position="297"/>
    </location>
</feature>
<dbReference type="InterPro" id="IPR009057">
    <property type="entry name" value="Homeodomain-like_sf"/>
</dbReference>
<dbReference type="InterPro" id="IPR032783">
    <property type="entry name" value="AraC_lig"/>
</dbReference>
<dbReference type="PROSITE" id="PS00041">
    <property type="entry name" value="HTH_ARAC_FAMILY_1"/>
    <property type="match status" value="1"/>
</dbReference>
<protein>
    <submittedName>
        <fullName evidence="6">AraC-like DNA-binding protein</fullName>
    </submittedName>
</protein>
<evidence type="ECO:0000259" key="5">
    <source>
        <dbReference type="PROSITE" id="PS01124"/>
    </source>
</evidence>
<dbReference type="Proteomes" id="UP001519332">
    <property type="component" value="Unassembled WGS sequence"/>
</dbReference>
<dbReference type="RefSeq" id="WP_209643439.1">
    <property type="nucleotide sequence ID" value="NZ_JAGINW010000001.1"/>
</dbReference>
<keyword evidence="2" id="KW-0238">DNA-binding</keyword>
<dbReference type="PANTHER" id="PTHR46796">
    <property type="entry name" value="HTH-TYPE TRANSCRIPTIONAL ACTIVATOR RHAS-RELATED"/>
    <property type="match status" value="1"/>
</dbReference>
<accession>A0ABS4TPN7</accession>
<dbReference type="Pfam" id="PF12833">
    <property type="entry name" value="HTH_18"/>
    <property type="match status" value="1"/>
</dbReference>
<dbReference type="PROSITE" id="PS01124">
    <property type="entry name" value="HTH_ARAC_FAMILY_2"/>
    <property type="match status" value="1"/>
</dbReference>
<dbReference type="InterPro" id="IPR018062">
    <property type="entry name" value="HTH_AraC-typ_CS"/>
</dbReference>
<name>A0ABS4TPN7_9PSEU</name>
<evidence type="ECO:0000313" key="6">
    <source>
        <dbReference type="EMBL" id="MBP2326367.1"/>
    </source>
</evidence>
<proteinExistence type="predicted"/>
<evidence type="ECO:0000256" key="3">
    <source>
        <dbReference type="ARBA" id="ARBA00023163"/>
    </source>
</evidence>
<dbReference type="InterPro" id="IPR018060">
    <property type="entry name" value="HTH_AraC"/>
</dbReference>
<dbReference type="Pfam" id="PF12852">
    <property type="entry name" value="Cupin_6"/>
    <property type="match status" value="1"/>
</dbReference>
<gene>
    <name evidence="6" type="ORF">JOF56_006752</name>
</gene>
<dbReference type="EMBL" id="JAGINW010000001">
    <property type="protein sequence ID" value="MBP2326367.1"/>
    <property type="molecule type" value="Genomic_DNA"/>
</dbReference>